<reference evidence="2" key="1">
    <citation type="journal article" date="2019" name="Int. J. Syst. Evol. Microbiol.">
        <title>The Global Catalogue of Microorganisms (GCM) 10K type strain sequencing project: providing services to taxonomists for standard genome sequencing and annotation.</title>
        <authorList>
            <consortium name="The Broad Institute Genomics Platform"/>
            <consortium name="The Broad Institute Genome Sequencing Center for Infectious Disease"/>
            <person name="Wu L."/>
            <person name="Ma J."/>
        </authorList>
    </citation>
    <scope>NUCLEOTIDE SEQUENCE [LARGE SCALE GENOMIC DNA]</scope>
    <source>
        <strain evidence="2">JCM 30346</strain>
    </source>
</reference>
<gene>
    <name evidence="1" type="ORF">ACFP1K_07850</name>
</gene>
<accession>A0ABW1NDA1</accession>
<dbReference type="RefSeq" id="WP_380748511.1">
    <property type="nucleotide sequence ID" value="NZ_JBHSRF010000007.1"/>
</dbReference>
<dbReference type="Proteomes" id="UP001596137">
    <property type="component" value="Unassembled WGS sequence"/>
</dbReference>
<name>A0ABW1NDA1_9ACTN</name>
<protein>
    <submittedName>
        <fullName evidence="1">Uncharacterized protein</fullName>
    </submittedName>
</protein>
<dbReference type="EMBL" id="JBHSRF010000007">
    <property type="protein sequence ID" value="MFC6081071.1"/>
    <property type="molecule type" value="Genomic_DNA"/>
</dbReference>
<keyword evidence="2" id="KW-1185">Reference proteome</keyword>
<evidence type="ECO:0000313" key="2">
    <source>
        <dbReference type="Proteomes" id="UP001596137"/>
    </source>
</evidence>
<evidence type="ECO:0000313" key="1">
    <source>
        <dbReference type="EMBL" id="MFC6081071.1"/>
    </source>
</evidence>
<comment type="caution">
    <text evidence="1">The sequence shown here is derived from an EMBL/GenBank/DDBJ whole genome shotgun (WGS) entry which is preliminary data.</text>
</comment>
<sequence>MSETQHRDHARTQPEIVARIESISDEVDPLWFRRRTLLGALDLEHARPFIPGAVIPDWEPVSDLRGVAKDLYLKALGHLLGHRADLASLVPERLGEYAWLIGGDDAFRAMDEAPYTRYGAPKVRAFATGVGLIWPHDPALERLAAGEPCHPKCSRCLS</sequence>
<proteinExistence type="predicted"/>
<organism evidence="1 2">
    <name type="scientific">Sphaerisporangium aureirubrum</name>
    <dbReference type="NCBI Taxonomy" id="1544736"/>
    <lineage>
        <taxon>Bacteria</taxon>
        <taxon>Bacillati</taxon>
        <taxon>Actinomycetota</taxon>
        <taxon>Actinomycetes</taxon>
        <taxon>Streptosporangiales</taxon>
        <taxon>Streptosporangiaceae</taxon>
        <taxon>Sphaerisporangium</taxon>
    </lineage>
</organism>